<dbReference type="InterPro" id="IPR023996">
    <property type="entry name" value="TonB-dep_OMP_SusC/RagA"/>
</dbReference>
<feature type="domain" description="TonB-dependent receptor plug" evidence="9">
    <location>
        <begin position="135"/>
        <end position="262"/>
    </location>
</feature>
<keyword evidence="6 7" id="KW-0998">Cell outer membrane</keyword>
<dbReference type="Pfam" id="PF07715">
    <property type="entry name" value="Plug"/>
    <property type="match status" value="1"/>
</dbReference>
<protein>
    <submittedName>
        <fullName evidence="10">TonB-dependent outer membrane receptor</fullName>
    </submittedName>
</protein>
<evidence type="ECO:0000256" key="3">
    <source>
        <dbReference type="ARBA" id="ARBA00022452"/>
    </source>
</evidence>
<dbReference type="InterPro" id="IPR008969">
    <property type="entry name" value="CarboxyPept-like_regulatory"/>
</dbReference>
<gene>
    <name evidence="10" type="ORF">I215_06462</name>
</gene>
<dbReference type="AlphaFoldDB" id="K2Q403"/>
<dbReference type="STRING" id="555500.I215_06462"/>
<dbReference type="Gene3D" id="2.40.170.20">
    <property type="entry name" value="TonB-dependent receptor, beta-barrel domain"/>
    <property type="match status" value="1"/>
</dbReference>
<comment type="similarity">
    <text evidence="7">Belongs to the TonB-dependent receptor family.</text>
</comment>
<evidence type="ECO:0000256" key="1">
    <source>
        <dbReference type="ARBA" id="ARBA00004571"/>
    </source>
</evidence>
<comment type="subcellular location">
    <subcellularLocation>
        <location evidence="1 7">Cell outer membrane</location>
        <topology evidence="1 7">Multi-pass membrane protein</topology>
    </subcellularLocation>
</comment>
<dbReference type="PATRIC" id="fig|555500.3.peg.1339"/>
<evidence type="ECO:0000256" key="5">
    <source>
        <dbReference type="ARBA" id="ARBA00023136"/>
    </source>
</evidence>
<evidence type="ECO:0000313" key="11">
    <source>
        <dbReference type="Proteomes" id="UP000007364"/>
    </source>
</evidence>
<keyword evidence="10" id="KW-0675">Receptor</keyword>
<evidence type="ECO:0000259" key="9">
    <source>
        <dbReference type="Pfam" id="PF07715"/>
    </source>
</evidence>
<dbReference type="Proteomes" id="UP000007364">
    <property type="component" value="Unassembled WGS sequence"/>
</dbReference>
<organism evidence="10 11">
    <name type="scientific">Galbibacter marinus</name>
    <dbReference type="NCBI Taxonomy" id="555500"/>
    <lineage>
        <taxon>Bacteria</taxon>
        <taxon>Pseudomonadati</taxon>
        <taxon>Bacteroidota</taxon>
        <taxon>Flavobacteriia</taxon>
        <taxon>Flavobacteriales</taxon>
        <taxon>Flavobacteriaceae</taxon>
        <taxon>Galbibacter</taxon>
    </lineage>
</organism>
<dbReference type="NCBIfam" id="TIGR04057">
    <property type="entry name" value="SusC_RagA_signa"/>
    <property type="match status" value="1"/>
</dbReference>
<dbReference type="GO" id="GO:0009279">
    <property type="term" value="C:cell outer membrane"/>
    <property type="evidence" value="ECO:0007669"/>
    <property type="project" value="UniProtKB-SubCell"/>
</dbReference>
<dbReference type="eggNOG" id="COG1629">
    <property type="taxonomic scope" value="Bacteria"/>
</dbReference>
<reference evidence="10 11" key="1">
    <citation type="journal article" date="2012" name="J. Bacteriol.">
        <title>Genome Sequence of Galbibacter marinum Type Strain ck-I2-15.</title>
        <authorList>
            <person name="Lai Q."/>
            <person name="Li C."/>
            <person name="Shao Z."/>
        </authorList>
    </citation>
    <scope>NUCLEOTIDE SEQUENCE [LARGE SCALE GENOMIC DNA]</scope>
    <source>
        <strain evidence="11">ck-I2-15</strain>
    </source>
</reference>
<accession>K2Q403</accession>
<evidence type="ECO:0000256" key="4">
    <source>
        <dbReference type="ARBA" id="ARBA00022692"/>
    </source>
</evidence>
<evidence type="ECO:0000256" key="7">
    <source>
        <dbReference type="PROSITE-ProRule" id="PRU01360"/>
    </source>
</evidence>
<dbReference type="SUPFAM" id="SSF49464">
    <property type="entry name" value="Carboxypeptidase regulatory domain-like"/>
    <property type="match status" value="1"/>
</dbReference>
<dbReference type="NCBIfam" id="TIGR04056">
    <property type="entry name" value="OMP_RagA_SusC"/>
    <property type="match status" value="1"/>
</dbReference>
<dbReference type="SUPFAM" id="SSF56935">
    <property type="entry name" value="Porins"/>
    <property type="match status" value="1"/>
</dbReference>
<evidence type="ECO:0000256" key="8">
    <source>
        <dbReference type="SAM" id="Phobius"/>
    </source>
</evidence>
<feature type="transmembrane region" description="Helical" evidence="8">
    <location>
        <begin position="12"/>
        <end position="28"/>
    </location>
</feature>
<sequence length="1009" mass="113162">MQNKHIIRDRCILLVLLLIFSIGTYSLFGNNKTINFLELADYQHRVKGQVKDSNGIPIPGVNVEIKGTSYGTFTDKEGYFYVDAAPTDVLILSYIGFKPLEVTVGTSKELSLALEEDVTNLEAVTVNAGYYTVKERERTGSIAKVTSEEIELQPIVSPLQSLEGRMAGVEVEQGSGITGLAPTIRIRGQNSLRNSRNDNGNYPLYIIDGIPIVSAPIQSPGTLTITGLDPLSTLNLNNIESIEVLKDADATAIYGSRGANGVVLITSKKGKLNQGKSSLEINMYSGISEVSNKMKLLNTRQYISMRKQAFENDGVIPTETNAPDLMVWDQNRYTDWQDVLFGGTAFANNINMAISSGNENTTYRIGGSYNKLGSVFPGDFDYNKLTANVNFSHKSDNNRFQLSFSANYGVDNNKVFNGANFVNYALSVPPNAPPIYKDDGSLNWENWTVDNPLAVLKQPQDIKTDNLLTNLNISYGIIKGLRFKISTGFSKLDNEDGIKYYKERYNPNRWERIKLGVNQNYSKRRSWILEPQIIFNQTYGKINIDALMGGTFQDNKSNFLSITANGYPDKSLMSNLNAAEEVRITNDANIHYRYAALFGRMGLNWYKKYFLNITGRRDGSSRFGSDRRFSNFWAIGGAWIFSGEKVIEENISFLSFGKLRASYGTTGSDQIPDYGFLDTYEATEGIGGLYPTQLFNPDYSWEVNKKIEASLQLGFLNDHFNMEVSWYRNRSSNQLVGYPLPAITGFTSVQANLPALVQNSGWEVLLNSMNLSSKNFSWQTSINMTIPKNKLLEFDNIDDTSYASQYRVGHPLNISFFYQYDGINQETGFYQIVDANEDGRYNNDDRVVIKNMGREYYGGINNHIRYKGLSLQFLFEYIKQFNGSHIFRATPPGFSGNKPVEFLEAWERPGDNENIQKVSQSFLAIDPFYNTANSTMGIEDASFLRLKNISLSYRLPKHILKKINVKSGQIYVHAQNLFTITSYKGLDPQGGSGVVPPLRTITCGIKVTL</sequence>
<dbReference type="OrthoDB" id="9768177at2"/>
<evidence type="ECO:0000313" key="10">
    <source>
        <dbReference type="EMBL" id="EKF55581.1"/>
    </source>
</evidence>
<evidence type="ECO:0000256" key="6">
    <source>
        <dbReference type="ARBA" id="ARBA00023237"/>
    </source>
</evidence>
<dbReference type="EMBL" id="AMSG01000006">
    <property type="protein sequence ID" value="EKF55581.1"/>
    <property type="molecule type" value="Genomic_DNA"/>
</dbReference>
<keyword evidence="5 7" id="KW-0472">Membrane</keyword>
<evidence type="ECO:0000256" key="2">
    <source>
        <dbReference type="ARBA" id="ARBA00022448"/>
    </source>
</evidence>
<dbReference type="InterPro" id="IPR012910">
    <property type="entry name" value="Plug_dom"/>
</dbReference>
<dbReference type="InterPro" id="IPR036942">
    <property type="entry name" value="Beta-barrel_TonB_sf"/>
</dbReference>
<dbReference type="Pfam" id="PF13715">
    <property type="entry name" value="CarbopepD_reg_2"/>
    <property type="match status" value="1"/>
</dbReference>
<dbReference type="Gene3D" id="2.170.130.10">
    <property type="entry name" value="TonB-dependent receptor, plug domain"/>
    <property type="match status" value="1"/>
</dbReference>
<dbReference type="InterPro" id="IPR037066">
    <property type="entry name" value="Plug_dom_sf"/>
</dbReference>
<dbReference type="Gene3D" id="2.60.40.1120">
    <property type="entry name" value="Carboxypeptidase-like, regulatory domain"/>
    <property type="match status" value="1"/>
</dbReference>
<proteinExistence type="inferred from homology"/>
<comment type="caution">
    <text evidence="10">The sequence shown here is derived from an EMBL/GenBank/DDBJ whole genome shotgun (WGS) entry which is preliminary data.</text>
</comment>
<keyword evidence="4 7" id="KW-0812">Transmembrane</keyword>
<keyword evidence="2 7" id="KW-0813">Transport</keyword>
<dbReference type="PROSITE" id="PS52016">
    <property type="entry name" value="TONB_DEPENDENT_REC_3"/>
    <property type="match status" value="1"/>
</dbReference>
<dbReference type="InterPro" id="IPR039426">
    <property type="entry name" value="TonB-dep_rcpt-like"/>
</dbReference>
<keyword evidence="11" id="KW-1185">Reference proteome</keyword>
<name>K2Q403_9FLAO</name>
<keyword evidence="8" id="KW-1133">Transmembrane helix</keyword>
<dbReference type="RefSeq" id="WP_008991162.1">
    <property type="nucleotide sequence ID" value="NZ_AMSG01000006.1"/>
</dbReference>
<dbReference type="InterPro" id="IPR023997">
    <property type="entry name" value="TonB-dep_OMP_SusC/RagA_CS"/>
</dbReference>
<keyword evidence="3 7" id="KW-1134">Transmembrane beta strand</keyword>